<keyword evidence="1 4" id="KW-0808">Transferase</keyword>
<evidence type="ECO:0000313" key="4">
    <source>
        <dbReference type="EMBL" id="AEP09345.1"/>
    </source>
</evidence>
<dbReference type="HOGENOM" id="CLU_029499_5_1_5"/>
<dbReference type="Gene3D" id="3.90.550.10">
    <property type="entry name" value="Spore Coat Polysaccharide Biosynthesis Protein SpsA, Chain A"/>
    <property type="match status" value="1"/>
</dbReference>
<gene>
    <name evidence="4" type="ordered locus">MICA_1015</name>
</gene>
<dbReference type="PANTHER" id="PTHR43584">
    <property type="entry name" value="NUCLEOTIDYL TRANSFERASE"/>
    <property type="match status" value="1"/>
</dbReference>
<feature type="domain" description="MobA-like NTP transferase" evidence="3">
    <location>
        <begin position="9"/>
        <end position="98"/>
    </location>
</feature>
<dbReference type="EMBL" id="CP002382">
    <property type="protein sequence ID" value="AEP09345.1"/>
    <property type="molecule type" value="Genomic_DNA"/>
</dbReference>
<dbReference type="PANTHER" id="PTHR43584:SF8">
    <property type="entry name" value="N-ACETYLMURAMATE ALPHA-1-PHOSPHATE URIDYLYLTRANSFERASE"/>
    <property type="match status" value="1"/>
</dbReference>
<sequence>MKNLTDDVPKCLLKIEGRPLIEWQINAMREAGIDEIGIVTGYKREALSSYGLVEFHNDKWQETNMVSSLSCADEWLKSSACVVSYSDIFYDSSAVSSLKGSPAEVGITFDPNWLNLWANRFDDPLSDAETFRIDRDNTLLEIGGRASSVDEIQGQYMGLLRITPKGWVKIQEVRSGLPDLERNKLQMTHLLQKLIAEDRCQISAIPYLGKWGEFDSADDIVAYAS</sequence>
<dbReference type="InterPro" id="IPR025877">
    <property type="entry name" value="MobA-like_NTP_Trfase"/>
</dbReference>
<dbReference type="KEGG" id="mai:MICA_1015"/>
<dbReference type="InterPro" id="IPR029044">
    <property type="entry name" value="Nucleotide-diphossugar_trans"/>
</dbReference>
<evidence type="ECO:0000256" key="2">
    <source>
        <dbReference type="ARBA" id="ARBA00022695"/>
    </source>
</evidence>
<dbReference type="CDD" id="cd02523">
    <property type="entry name" value="PC_cytidylyltransferase"/>
    <property type="match status" value="1"/>
</dbReference>
<organism evidence="4 5">
    <name type="scientific">Micavibrio aeruginosavorus (strain ARL-13)</name>
    <dbReference type="NCBI Taxonomy" id="856793"/>
    <lineage>
        <taxon>Bacteria</taxon>
        <taxon>Pseudomonadati</taxon>
        <taxon>Bdellovibrionota</taxon>
        <taxon>Bdellovibrionia</taxon>
        <taxon>Bdellovibrionales</taxon>
        <taxon>Pseudobdellovibrionaceae</taxon>
        <taxon>Micavibrio</taxon>
    </lineage>
</organism>
<evidence type="ECO:0000259" key="3">
    <source>
        <dbReference type="Pfam" id="PF12804"/>
    </source>
</evidence>
<reference evidence="4 5" key="1">
    <citation type="journal article" date="2011" name="BMC Genomics">
        <title>Genomic insights into an obligate epibiotic bacterial predator: Micavibrio aeruginosavorus ARL-13.</title>
        <authorList>
            <person name="Wang Z."/>
            <person name="Kadouri D."/>
            <person name="Wu M."/>
        </authorList>
    </citation>
    <scope>NUCLEOTIDE SEQUENCE [LARGE SCALE GENOMIC DNA]</scope>
    <source>
        <strain evidence="4 5">ARL-13</strain>
    </source>
</reference>
<dbReference type="Proteomes" id="UP000009286">
    <property type="component" value="Chromosome"/>
</dbReference>
<proteinExistence type="predicted"/>
<evidence type="ECO:0000256" key="1">
    <source>
        <dbReference type="ARBA" id="ARBA00022679"/>
    </source>
</evidence>
<dbReference type="AlphaFoldDB" id="G2KLW6"/>
<dbReference type="InterPro" id="IPR050065">
    <property type="entry name" value="GlmU-like"/>
</dbReference>
<evidence type="ECO:0000313" key="5">
    <source>
        <dbReference type="Proteomes" id="UP000009286"/>
    </source>
</evidence>
<dbReference type="SUPFAM" id="SSF53448">
    <property type="entry name" value="Nucleotide-diphospho-sugar transferases"/>
    <property type="match status" value="1"/>
</dbReference>
<dbReference type="EC" id="2.7.7.-" evidence="4"/>
<dbReference type="eggNOG" id="COG1213">
    <property type="taxonomic scope" value="Bacteria"/>
</dbReference>
<keyword evidence="5" id="KW-1185">Reference proteome</keyword>
<protein>
    <submittedName>
        <fullName evidence="4">Putative sugar nucleotidyltransferase</fullName>
        <ecNumber evidence="4">2.7.7.-</ecNumber>
    </submittedName>
</protein>
<keyword evidence="2 4" id="KW-0548">Nucleotidyltransferase</keyword>
<name>G2KLW6_MICAA</name>
<dbReference type="Pfam" id="PF12804">
    <property type="entry name" value="NTP_transf_3"/>
    <property type="match status" value="1"/>
</dbReference>
<accession>G2KLW6</accession>
<dbReference type="GO" id="GO:0016779">
    <property type="term" value="F:nucleotidyltransferase activity"/>
    <property type="evidence" value="ECO:0007669"/>
    <property type="project" value="UniProtKB-KW"/>
</dbReference>
<dbReference type="STRING" id="856793.MICA_1015"/>